<feature type="domain" description="Chorismate-utilising enzyme C-terminal" evidence="12">
    <location>
        <begin position="1363"/>
        <end position="1490"/>
    </location>
</feature>
<evidence type="ECO:0000256" key="7">
    <source>
        <dbReference type="ARBA" id="ARBA00022640"/>
    </source>
</evidence>
<dbReference type="Pfam" id="PF00425">
    <property type="entry name" value="Chorismate_bind"/>
    <property type="match status" value="7"/>
</dbReference>
<dbReference type="InterPro" id="IPR005801">
    <property type="entry name" value="ADC_synthase"/>
</dbReference>
<dbReference type="InterPro" id="IPR004561">
    <property type="entry name" value="IsoChor_synthase"/>
</dbReference>
<proteinExistence type="inferred from homology"/>
<keyword evidence="6" id="KW-0150">Chloroplast</keyword>
<organism evidence="13">
    <name type="scientific">Salvia splendens</name>
    <name type="common">Scarlet sage</name>
    <dbReference type="NCBI Taxonomy" id="180675"/>
    <lineage>
        <taxon>Eukaryota</taxon>
        <taxon>Viridiplantae</taxon>
        <taxon>Streptophyta</taxon>
        <taxon>Embryophyta</taxon>
        <taxon>Tracheophyta</taxon>
        <taxon>Spermatophyta</taxon>
        <taxon>Magnoliopsida</taxon>
        <taxon>eudicotyledons</taxon>
        <taxon>Gunneridae</taxon>
        <taxon>Pentapetalae</taxon>
        <taxon>asterids</taxon>
        <taxon>lamiids</taxon>
        <taxon>Lamiales</taxon>
        <taxon>Lamiaceae</taxon>
        <taxon>Nepetoideae</taxon>
        <taxon>Mentheae</taxon>
        <taxon>Salviinae</taxon>
        <taxon>Salvia</taxon>
        <taxon>Salvia subgen. Calosphace</taxon>
        <taxon>core Calosphace</taxon>
    </lineage>
</organism>
<evidence type="ECO:0000256" key="11">
    <source>
        <dbReference type="ARBA" id="ARBA00023235"/>
    </source>
</evidence>
<comment type="catalytic activity">
    <reaction evidence="1">
        <text>chorismate = isochorismate</text>
        <dbReference type="Rhea" id="RHEA:18985"/>
        <dbReference type="ChEBI" id="CHEBI:29748"/>
        <dbReference type="ChEBI" id="CHEBI:29780"/>
        <dbReference type="EC" id="5.4.4.2"/>
    </reaction>
</comment>
<feature type="domain" description="Chorismate-utilising enzyme C-terminal" evidence="12">
    <location>
        <begin position="1570"/>
        <end position="1697"/>
    </location>
</feature>
<protein>
    <recommendedName>
        <fullName evidence="5">isochorismate synthase</fullName>
        <ecNumber evidence="5">5.4.4.2</ecNumber>
    </recommendedName>
</protein>
<dbReference type="PANTHER" id="PTHR47253:SF4">
    <property type="entry name" value="ISOCHORISMATE SYNTHASE 2, CHLOROPLASTIC"/>
    <property type="match status" value="1"/>
</dbReference>
<dbReference type="Gene3D" id="3.60.120.10">
    <property type="entry name" value="Anthranilate synthase"/>
    <property type="match status" value="7"/>
</dbReference>
<feature type="domain" description="Chorismate-utilising enzyme C-terminal" evidence="12">
    <location>
        <begin position="1156"/>
        <end position="1283"/>
    </location>
</feature>
<feature type="domain" description="Chorismate-utilising enzyme C-terminal" evidence="12">
    <location>
        <begin position="538"/>
        <end position="662"/>
    </location>
</feature>
<dbReference type="CDD" id="cd06464">
    <property type="entry name" value="ACD_sHsps-like"/>
    <property type="match status" value="5"/>
</dbReference>
<feature type="domain" description="Chorismate-utilising enzyme C-terminal" evidence="12">
    <location>
        <begin position="742"/>
        <end position="869"/>
    </location>
</feature>
<keyword evidence="14" id="KW-1185">Reference proteome</keyword>
<keyword evidence="7" id="KW-0934">Plastid</keyword>
<evidence type="ECO:0000259" key="12">
    <source>
        <dbReference type="Pfam" id="PF00425"/>
    </source>
</evidence>
<keyword evidence="11" id="KW-0413">Isomerase</keyword>
<evidence type="ECO:0000256" key="10">
    <source>
        <dbReference type="ARBA" id="ARBA00022946"/>
    </source>
</evidence>
<name>A0A8X8ZF71_SALSN</name>
<dbReference type="SUPFAM" id="SSF56322">
    <property type="entry name" value="ADC synthase"/>
    <property type="match status" value="7"/>
</dbReference>
<dbReference type="NCBIfam" id="TIGR00543">
    <property type="entry name" value="isochor_syn"/>
    <property type="match status" value="1"/>
</dbReference>
<evidence type="ECO:0000256" key="1">
    <source>
        <dbReference type="ARBA" id="ARBA00000799"/>
    </source>
</evidence>
<evidence type="ECO:0000256" key="6">
    <source>
        <dbReference type="ARBA" id="ARBA00022528"/>
    </source>
</evidence>
<evidence type="ECO:0000256" key="4">
    <source>
        <dbReference type="ARBA" id="ARBA00005297"/>
    </source>
</evidence>
<dbReference type="GO" id="GO:0042372">
    <property type="term" value="P:phylloquinone biosynthetic process"/>
    <property type="evidence" value="ECO:0007669"/>
    <property type="project" value="TreeGrafter"/>
</dbReference>
<dbReference type="EMBL" id="PNBA02000014">
    <property type="protein sequence ID" value="KAG6401729.1"/>
    <property type="molecule type" value="Genomic_DNA"/>
</dbReference>
<dbReference type="GO" id="GO:0008909">
    <property type="term" value="F:isochorismate synthase activity"/>
    <property type="evidence" value="ECO:0007669"/>
    <property type="project" value="UniProtKB-EC"/>
</dbReference>
<reference evidence="13" key="2">
    <citation type="submission" date="2020-08" db="EMBL/GenBank/DDBJ databases">
        <title>Plant Genome Project.</title>
        <authorList>
            <person name="Zhang R.-G."/>
        </authorList>
    </citation>
    <scope>NUCLEOTIDE SEQUENCE</scope>
    <source>
        <strain evidence="13">Huo1</strain>
        <tissue evidence="13">Leaf</tissue>
    </source>
</reference>
<dbReference type="FunFam" id="3.60.120.10:FF:000005">
    <property type="entry name" value="isochorismate synthase, chloroplastic-like isoform X1"/>
    <property type="match status" value="1"/>
</dbReference>
<accession>A0A8X8ZF71</accession>
<keyword evidence="10" id="KW-0809">Transit peptide</keyword>
<keyword evidence="9" id="KW-0460">Magnesium</keyword>
<gene>
    <name evidence="13" type="ORF">SASPL_138593</name>
</gene>
<sequence length="1720" mass="189438">MNGCGGNPRAPLGLIETRTLGAAPTPAVAADRLSSALYNLKTTSPTSDSGIIRIEIEALEWLSCQNHSTLLPRCYFSGRDSTDIDHNDTSQKQKLVSVAGLGSAVSFSHLRPFSLDDWHSIKRFLSKNSPLIRAYGAMRFDARSDIAPEWEGFGSFYFMVPQVEFNEFQGSSMIAATIAWDNRLSRTYEEAIAALEATMWQVSSLVQRINGTSHRAVVLHQAHVPNQASWDSAVKQALDIITTKNSSLVKVVLARSSRVLTTVEIDPLEWLTSLQVEGVNAYQFCLQPPESPAFIGNTPERLFYRNRLSVCSEALAGTRARGGTESLDLQIGQDLLSSAKDHHEFSVDVCTSTVVKPSKVLRKLPRVQHLYAKLTGTLQKEDDEFKILSSLHPTPAVCGLPSEEARVLISKTEMFDRGMYAGPVGWFGGAESEFAVGIRSALVGKDSGAILYAGTGIVEGSDSSLEWKELELKTSQGTSANLWLGLFDKCHNYAFSSLRLRHLQTVDSHCLLIHVPVLMCKDSRRMNAKDHHEFSVDVCTSTVVKPSKVLRKLPRVQHLYAKLTGTLQKEDDEFKILSSLHPTPAVCGLPSEEARVLISKTEMFDRGMYAGPVGWFGGAESEFAVGIRSALVGKDSGAILYAGTGIVEGSDSSLEWKELELKTSQGTSANLWLGLFDKCHNYAFSSLRLRHLQTVDSHCLLIHVPGFKKDEVRIRTDSHGHVIVSGEREANDNTILHFEQAYKDVCTSTVVKPSKVLRKLPRVQHLYAKLTGTLQKEDDEFKILSSLHPTPAVCGLPSEEARVLISKTEMFDRGMYAGLVGWFGGAESEFAVGIRSALVGKDSGAILYAGTGIVEGSDSSLEWKELELKTSQGTSANLWLVLFDKCHNYAFSSLRLRHLQTVDSHCLLIHVPGFKKDEVRIRTDSHGHVIVSGEREANDNTILHFEQAYKDVCTSTVVKPSKVLRKLPRVQHLYAKLTGTLQKEDDEFKILSSLHPTPAVCGLPSEEARVLISKTEMFDRGMYAGPVGWFGGAESEFAVGIRSALVGKDSGAILYAGTGIVEGSDSSLEWKELELKTSQGTSANLWLGLFDKCHNYAFSSLRLRHLQTVDSHCLLIHVPGFKKDEVRIRTDSHGHVIVSGEREANDNTILHFEQAYKDVCTSTVVKPSKVLRKLPRVQHLYAKLTGTLQKEDDEFKILSSLHPTPAVCGLPSEEARVLISKTEMFDRGMYAGPVGWFGGAESEFAVGIRSALVGKDSGAILYAGTGIVEGSDSSLEWKELELKTSQGTSANLWLGLFDKCHNYAFSSLRLRHLQTVDSHCLLIHVPGFKKDEVRIRTDSHGHVIVSGEREANDNTILHFEQAYKDVCTSTVVKPSKVLRKLPRVQHLYAKLTGTLQKEDDEFKILSSLHPTPAVCGLPSEEARVLISKTEMFDRGMYAGPVGWFGGAESEFAVGIRSALVGKDSGAILYAGTGIVEGSDSSLEWKELELKTSQGTSANLWLGLFDKCHNYAFSSLRLRHLQTVDSHCLLIHVPGFKKDEVRIRTDSHGHVIVSGEREANDNTILHFEQAYKDVCTSTVVKPSKVLRKLPRVQHLYAKLTGTLQKEDDEFKILSSLHPTPAVCGLPSEEARVLISKTEMFDRGMYAGPVGWFGGAESEFAVGIRSALVGKDSGAILYAGTGIVEGSDSSLEWKELELKTSQFTKLMKHEAPLVPMREIVEL</sequence>
<dbReference type="Proteomes" id="UP000298416">
    <property type="component" value="Unassembled WGS sequence"/>
</dbReference>
<dbReference type="PANTHER" id="PTHR47253">
    <property type="match status" value="1"/>
</dbReference>
<evidence type="ECO:0000256" key="8">
    <source>
        <dbReference type="ARBA" id="ARBA00022821"/>
    </source>
</evidence>
<evidence type="ECO:0000313" key="14">
    <source>
        <dbReference type="Proteomes" id="UP000298416"/>
    </source>
</evidence>
<feature type="domain" description="Chorismate-utilising enzyme C-terminal" evidence="12">
    <location>
        <begin position="949"/>
        <end position="1076"/>
    </location>
</feature>
<evidence type="ECO:0000256" key="9">
    <source>
        <dbReference type="ARBA" id="ARBA00022842"/>
    </source>
</evidence>
<dbReference type="InterPro" id="IPR044250">
    <property type="entry name" value="MenF-like"/>
</dbReference>
<evidence type="ECO:0000313" key="13">
    <source>
        <dbReference type="EMBL" id="KAG6401729.1"/>
    </source>
</evidence>
<dbReference type="GO" id="GO:0009507">
    <property type="term" value="C:chloroplast"/>
    <property type="evidence" value="ECO:0007669"/>
    <property type="project" value="UniProtKB-SubCell"/>
</dbReference>
<evidence type="ECO:0000256" key="5">
    <source>
        <dbReference type="ARBA" id="ARBA00012824"/>
    </source>
</evidence>
<comment type="subcellular location">
    <subcellularLocation>
        <location evidence="3">Plastid</location>
        <location evidence="3">Chloroplast</location>
    </subcellularLocation>
</comment>
<feature type="domain" description="Chorismate-utilising enzyme C-terminal" evidence="12">
    <location>
        <begin position="227"/>
        <end position="473"/>
    </location>
</feature>
<dbReference type="GO" id="GO:0006952">
    <property type="term" value="P:defense response"/>
    <property type="evidence" value="ECO:0007669"/>
    <property type="project" value="UniProtKB-KW"/>
</dbReference>
<dbReference type="EC" id="5.4.4.2" evidence="5"/>
<comment type="caution">
    <text evidence="13">The sequence shown here is derived from an EMBL/GenBank/DDBJ whole genome shotgun (WGS) entry which is preliminary data.</text>
</comment>
<keyword evidence="8" id="KW-0611">Plant defense</keyword>
<evidence type="ECO:0000256" key="3">
    <source>
        <dbReference type="ARBA" id="ARBA00004229"/>
    </source>
</evidence>
<evidence type="ECO:0000256" key="2">
    <source>
        <dbReference type="ARBA" id="ARBA00001946"/>
    </source>
</evidence>
<comment type="cofactor">
    <cofactor evidence="2">
        <name>Mg(2+)</name>
        <dbReference type="ChEBI" id="CHEBI:18420"/>
    </cofactor>
</comment>
<comment type="similarity">
    <text evidence="4">Belongs to the isochorismate synthase family.</text>
</comment>
<dbReference type="InterPro" id="IPR015890">
    <property type="entry name" value="Chorismate_C"/>
</dbReference>
<reference evidence="13" key="1">
    <citation type="submission" date="2018-01" db="EMBL/GenBank/DDBJ databases">
        <authorList>
            <person name="Mao J.F."/>
        </authorList>
    </citation>
    <scope>NUCLEOTIDE SEQUENCE</scope>
    <source>
        <strain evidence="13">Huo1</strain>
        <tissue evidence="13">Leaf</tissue>
    </source>
</reference>